<gene>
    <name evidence="2" type="ORF">DWZ11_09620</name>
</gene>
<dbReference type="EMBL" id="QRST01000022">
    <property type="protein sequence ID" value="RGQ03460.1"/>
    <property type="molecule type" value="Genomic_DNA"/>
</dbReference>
<evidence type="ECO:0000256" key="1">
    <source>
        <dbReference type="SAM" id="MobiDB-lite"/>
    </source>
</evidence>
<name>A0A411ZKV4_9FIRM</name>
<proteinExistence type="predicted"/>
<dbReference type="Proteomes" id="UP000284662">
    <property type="component" value="Unassembled WGS sequence"/>
</dbReference>
<protein>
    <submittedName>
        <fullName evidence="2">Uncharacterized protein</fullName>
    </submittedName>
</protein>
<accession>A0A411ZKV4</accession>
<reference evidence="2 3" key="1">
    <citation type="submission" date="2018-08" db="EMBL/GenBank/DDBJ databases">
        <title>A genome reference for cultivated species of the human gut microbiota.</title>
        <authorList>
            <person name="Zou Y."/>
            <person name="Xue W."/>
            <person name="Luo G."/>
        </authorList>
    </citation>
    <scope>NUCLEOTIDE SEQUENCE [LARGE SCALE GENOMIC DNA]</scope>
    <source>
        <strain evidence="2 3">AF29-2</strain>
    </source>
</reference>
<dbReference type="RefSeq" id="WP_117976988.1">
    <property type="nucleotide sequence ID" value="NZ_QRST01000022.1"/>
</dbReference>
<evidence type="ECO:0000313" key="2">
    <source>
        <dbReference type="EMBL" id="RGQ03460.1"/>
    </source>
</evidence>
<organism evidence="2 3">
    <name type="scientific">Megamonas rupellensis</name>
    <dbReference type="NCBI Taxonomy" id="491921"/>
    <lineage>
        <taxon>Bacteria</taxon>
        <taxon>Bacillati</taxon>
        <taxon>Bacillota</taxon>
        <taxon>Negativicutes</taxon>
        <taxon>Selenomonadales</taxon>
        <taxon>Selenomonadaceae</taxon>
        <taxon>Megamonas</taxon>
    </lineage>
</organism>
<evidence type="ECO:0000313" key="3">
    <source>
        <dbReference type="Proteomes" id="UP000284662"/>
    </source>
</evidence>
<dbReference type="AlphaFoldDB" id="A0A411ZKV4"/>
<feature type="compositionally biased region" description="Basic and acidic residues" evidence="1">
    <location>
        <begin position="71"/>
        <end position="88"/>
    </location>
</feature>
<feature type="compositionally biased region" description="Acidic residues" evidence="1">
    <location>
        <begin position="89"/>
        <end position="104"/>
    </location>
</feature>
<feature type="region of interest" description="Disordered" evidence="1">
    <location>
        <begin position="71"/>
        <end position="104"/>
    </location>
</feature>
<sequence>MKLLENINLDTVNISKIETIIKQQNECLLEMYKLLLFDETTDEPDNNKWAKAFLETQIKALEHIQKITEKHKQHFSKKEVKKEDKYINDDDNNDDDDMEQESLF</sequence>
<comment type="caution">
    <text evidence="2">The sequence shown here is derived from an EMBL/GenBank/DDBJ whole genome shotgun (WGS) entry which is preliminary data.</text>
</comment>